<gene>
    <name evidence="1" type="ordered locus">GDI0119</name>
</gene>
<dbReference type="KEGG" id="gdi:GDI0119"/>
<proteinExistence type="predicted"/>
<keyword evidence="2" id="KW-1185">Reference proteome</keyword>
<organism evidence="1 2">
    <name type="scientific">Gluconacetobacter diazotrophicus (strain ATCC 49037 / DSM 5601 / CCUG 37298 / CIP 103539 / LMG 7603 / PAl5)</name>
    <dbReference type="NCBI Taxonomy" id="272568"/>
    <lineage>
        <taxon>Bacteria</taxon>
        <taxon>Pseudomonadati</taxon>
        <taxon>Pseudomonadota</taxon>
        <taxon>Alphaproteobacteria</taxon>
        <taxon>Acetobacterales</taxon>
        <taxon>Acetobacteraceae</taxon>
        <taxon>Gluconacetobacter</taxon>
    </lineage>
</organism>
<sequence length="311" mass="35524">MCLGDCLAFLYVDRFSLKQTYFDTNTYNIKQSGGFILGKDGHKNEMMALENAISHNIPAVLCDITNVLRYGDICLLGDSDPVPIEVKSSKTKDRRSKRQKLKLQTLSDFLKSDHAENFRGVSGSTIRVECSTSPKLYNRELQDAVKEAIKRGSVSFEVDECLRVVIISEDNVDYAKLFGEKNLLSKSLITSVNEIKTNMLWGCYYPYPLTFSDPASFEAFVRGEIHIFTILYLEKFEEKLASEHVTLNVEASEYKIECHMHFPDLVIEDPTARFTIGEHMMCRIWTDFISPRWIVDNSILSVRNAIGKRRA</sequence>
<protein>
    <submittedName>
        <fullName evidence="1">Uncharacterized protein</fullName>
    </submittedName>
</protein>
<dbReference type="EMBL" id="AM889285">
    <property type="protein sequence ID" value="CAP54062.1"/>
    <property type="molecule type" value="Genomic_DNA"/>
</dbReference>
<dbReference type="AlphaFoldDB" id="A9H1U6"/>
<dbReference type="Proteomes" id="UP000001176">
    <property type="component" value="Chromosome"/>
</dbReference>
<accession>A9H1U6</accession>
<name>A9H1U6_GLUDA</name>
<reference evidence="1 2" key="1">
    <citation type="journal article" date="2009" name="BMC Genomics">
        <title>Complete genome sequence of the sugarcane nitrogen-fixing endophyte Gluconacetobacter diazotrophicus Pal5.</title>
        <authorList>
            <person name="Bertalan M."/>
            <person name="Albano R."/>
            <person name="Padua V."/>
            <person name="Rouws L."/>
            <person name="Rojas C."/>
            <person name="Hemerly A."/>
            <person name="Teixeira K."/>
            <person name="Schwab S."/>
            <person name="Araujo J."/>
            <person name="Oliveira A."/>
            <person name="Franca L."/>
            <person name="Magalhaes V."/>
            <person name="Alqueres S."/>
            <person name="Cardoso A."/>
            <person name="Almeida W."/>
            <person name="Loureiro M.M."/>
            <person name="Nogueira E."/>
            <person name="Cidade D."/>
            <person name="Oliveira D."/>
            <person name="Simao T."/>
            <person name="Macedo J."/>
            <person name="Valadao A."/>
            <person name="Dreschsel M."/>
            <person name="Freitas F."/>
            <person name="Vidal M."/>
            <person name="Guedes H."/>
            <person name="Rodrigues E."/>
            <person name="Meneses C."/>
            <person name="Brioso P."/>
            <person name="Pozzer L."/>
            <person name="Figueiredo D."/>
            <person name="Montano H."/>
            <person name="Junior J."/>
            <person name="Filho G."/>
            <person name="Flores V."/>
            <person name="Ferreira B."/>
            <person name="Branco A."/>
            <person name="Gonzalez P."/>
            <person name="Guillobel H."/>
            <person name="Lemos M."/>
            <person name="Seibel L."/>
            <person name="Macedo J."/>
            <person name="Alves-Ferreira M."/>
            <person name="Sachetto-Martins G."/>
            <person name="Coelho A."/>
            <person name="Santos E."/>
            <person name="Amaral G."/>
            <person name="Neves A."/>
            <person name="Pacheco A.B."/>
            <person name="Carvalho D."/>
            <person name="Lery L."/>
            <person name="Bisch P."/>
            <person name="Rossle S.C."/>
            <person name="Urmenyi T."/>
            <person name="Kruger W.V."/>
            <person name="Martins O."/>
            <person name="Baldani J.I."/>
            <person name="Ferreira P.C."/>
        </authorList>
    </citation>
    <scope>NUCLEOTIDE SEQUENCE [LARGE SCALE GENOMIC DNA]</scope>
    <source>
        <strain evidence="2">ATCC 49037 / DSM 5601 / CCUG 37298 / CIP 103539 / LMG 7603 / PAl5</strain>
    </source>
</reference>
<evidence type="ECO:0000313" key="1">
    <source>
        <dbReference type="EMBL" id="CAP54062.1"/>
    </source>
</evidence>
<evidence type="ECO:0000313" key="2">
    <source>
        <dbReference type="Proteomes" id="UP000001176"/>
    </source>
</evidence>